<dbReference type="EMBL" id="LYXE01000175">
    <property type="protein sequence ID" value="PDV96865.1"/>
    <property type="molecule type" value="Genomic_DNA"/>
</dbReference>
<dbReference type="InterPro" id="IPR047661">
    <property type="entry name" value="IstB"/>
</dbReference>
<protein>
    <submittedName>
        <fullName evidence="6">AAA family ATPase</fullName>
    </submittedName>
</protein>
<evidence type="ECO:0000256" key="4">
    <source>
        <dbReference type="SAM" id="MobiDB-lite"/>
    </source>
</evidence>
<dbReference type="Proteomes" id="UP000220922">
    <property type="component" value="Unassembled WGS sequence"/>
</dbReference>
<dbReference type="RefSeq" id="WP_097655034.1">
    <property type="nucleotide sequence ID" value="NZ_LYXE01000175.1"/>
</dbReference>
<organism evidence="6 7">
    <name type="scientific">Candidatus Chloroploca asiatica</name>
    <dbReference type="NCBI Taxonomy" id="1506545"/>
    <lineage>
        <taxon>Bacteria</taxon>
        <taxon>Bacillati</taxon>
        <taxon>Chloroflexota</taxon>
        <taxon>Chloroflexia</taxon>
        <taxon>Chloroflexales</taxon>
        <taxon>Chloroflexineae</taxon>
        <taxon>Oscillochloridaceae</taxon>
        <taxon>Candidatus Chloroploca</taxon>
    </lineage>
</organism>
<feature type="compositionally biased region" description="Low complexity" evidence="4">
    <location>
        <begin position="248"/>
        <end position="258"/>
    </location>
</feature>
<evidence type="ECO:0000256" key="1">
    <source>
        <dbReference type="ARBA" id="ARBA00008059"/>
    </source>
</evidence>
<reference evidence="6 7" key="1">
    <citation type="submission" date="2016-05" db="EMBL/GenBank/DDBJ databases">
        <authorList>
            <person name="Lavstsen T."/>
            <person name="Jespersen J.S."/>
        </authorList>
    </citation>
    <scope>NUCLEOTIDE SEQUENCE [LARGE SCALE GENOMIC DNA]</scope>
    <source>
        <strain evidence="6 7">B7-9</strain>
    </source>
</reference>
<dbReference type="PIRSF" id="PIRSF003073">
    <property type="entry name" value="DNAC_TnpB_IstB"/>
    <property type="match status" value="1"/>
</dbReference>
<dbReference type="InterPro" id="IPR003593">
    <property type="entry name" value="AAA+_ATPase"/>
</dbReference>
<dbReference type="OrthoDB" id="8064373at2"/>
<dbReference type="SUPFAM" id="SSF52540">
    <property type="entry name" value="P-loop containing nucleoside triphosphate hydrolases"/>
    <property type="match status" value="1"/>
</dbReference>
<keyword evidence="7" id="KW-1185">Reference proteome</keyword>
<dbReference type="InterPro" id="IPR002611">
    <property type="entry name" value="IstB_ATP-bd"/>
</dbReference>
<evidence type="ECO:0000256" key="3">
    <source>
        <dbReference type="ARBA" id="ARBA00022840"/>
    </source>
</evidence>
<keyword evidence="3" id="KW-0067">ATP-binding</keyword>
<feature type="region of interest" description="Disordered" evidence="4">
    <location>
        <begin position="248"/>
        <end position="268"/>
    </location>
</feature>
<name>A0A2H3KGJ2_9CHLR</name>
<proteinExistence type="inferred from homology"/>
<comment type="caution">
    <text evidence="6">The sequence shown here is derived from an EMBL/GenBank/DDBJ whole genome shotgun (WGS) entry which is preliminary data.</text>
</comment>
<accession>A0A2H3KGJ2</accession>
<dbReference type="Pfam" id="PF01695">
    <property type="entry name" value="IstB_IS21"/>
    <property type="match status" value="1"/>
</dbReference>
<dbReference type="InterPro" id="IPR028350">
    <property type="entry name" value="DNAC/IstB-like"/>
</dbReference>
<gene>
    <name evidence="6" type="ORF">A9Q02_22605</name>
</gene>
<comment type="similarity">
    <text evidence="1">Belongs to the IS21/IS1162 putative ATP-binding protein family.</text>
</comment>
<dbReference type="PANTHER" id="PTHR30050">
    <property type="entry name" value="CHROMOSOMAL REPLICATION INITIATOR PROTEIN DNAA"/>
    <property type="match status" value="1"/>
</dbReference>
<dbReference type="NCBIfam" id="NF038214">
    <property type="entry name" value="IS21_help_AAA"/>
    <property type="match status" value="1"/>
</dbReference>
<sequence length="268" mass="30035">MNRYAELTTLLRDLKLQAMADHVSDVAVKAVRANLSHEAFLYELARLEQEQRTQRRIDRLRRESGVPREKTFATLDLAGFPPVARQQVERVRRGEFVAQAVNVVAVGPPGVGKSHLLASVAHTLMQQGVAVLWSSTAQLMQRLLAAKRDLRLPQELAKLDRFACLVLDDIGYVQHDQDEMEVLFTLLSERYERRSVMLSTNLVFSEWTRIFKHPLTTVAAIDRVVHHSVILDLTGMPSYRAQAARAAQQAAPATTDAPTVEEVPPPDA</sequence>
<dbReference type="Gene3D" id="3.40.50.300">
    <property type="entry name" value="P-loop containing nucleotide triphosphate hydrolases"/>
    <property type="match status" value="1"/>
</dbReference>
<dbReference type="PANTHER" id="PTHR30050:SF4">
    <property type="entry name" value="ATP-BINDING PROTEIN RV3427C IN INSERTION SEQUENCE-RELATED"/>
    <property type="match status" value="1"/>
</dbReference>
<dbReference type="InterPro" id="IPR027417">
    <property type="entry name" value="P-loop_NTPase"/>
</dbReference>
<evidence type="ECO:0000259" key="5">
    <source>
        <dbReference type="SMART" id="SM00382"/>
    </source>
</evidence>
<evidence type="ECO:0000256" key="2">
    <source>
        <dbReference type="ARBA" id="ARBA00022741"/>
    </source>
</evidence>
<dbReference type="AlphaFoldDB" id="A0A2H3KGJ2"/>
<dbReference type="GO" id="GO:0006260">
    <property type="term" value="P:DNA replication"/>
    <property type="evidence" value="ECO:0007669"/>
    <property type="project" value="TreeGrafter"/>
</dbReference>
<feature type="domain" description="AAA+ ATPase" evidence="5">
    <location>
        <begin position="99"/>
        <end position="231"/>
    </location>
</feature>
<dbReference type="CDD" id="cd00009">
    <property type="entry name" value="AAA"/>
    <property type="match status" value="1"/>
</dbReference>
<evidence type="ECO:0000313" key="6">
    <source>
        <dbReference type="EMBL" id="PDV96865.1"/>
    </source>
</evidence>
<evidence type="ECO:0000313" key="7">
    <source>
        <dbReference type="Proteomes" id="UP000220922"/>
    </source>
</evidence>
<dbReference type="SMART" id="SM00382">
    <property type="entry name" value="AAA"/>
    <property type="match status" value="1"/>
</dbReference>
<dbReference type="GO" id="GO:0005524">
    <property type="term" value="F:ATP binding"/>
    <property type="evidence" value="ECO:0007669"/>
    <property type="project" value="UniProtKB-KW"/>
</dbReference>
<keyword evidence="2" id="KW-0547">Nucleotide-binding</keyword>